<keyword evidence="7" id="KW-0413">Isomerase</keyword>
<keyword evidence="3 12" id="KW-0378">Hydrolase</keyword>
<dbReference type="GO" id="GO:0043138">
    <property type="term" value="F:3'-5' DNA helicase activity"/>
    <property type="evidence" value="ECO:0007669"/>
    <property type="project" value="UniProtKB-EC"/>
</dbReference>
<dbReference type="OrthoDB" id="9810135at2"/>
<feature type="domain" description="UvrD-like helicase C-terminal" evidence="14">
    <location>
        <begin position="285"/>
        <end position="582"/>
    </location>
</feature>
<dbReference type="GO" id="GO:0003677">
    <property type="term" value="F:DNA binding"/>
    <property type="evidence" value="ECO:0007669"/>
    <property type="project" value="UniProtKB-KW"/>
</dbReference>
<dbReference type="SUPFAM" id="SSF52540">
    <property type="entry name" value="P-loop containing nucleoside triphosphate hydrolases"/>
    <property type="match status" value="1"/>
</dbReference>
<dbReference type="InterPro" id="IPR014017">
    <property type="entry name" value="DNA_helicase_UvrD-like_C"/>
</dbReference>
<dbReference type="InterPro" id="IPR014016">
    <property type="entry name" value="UvrD-like_ATP-bd"/>
</dbReference>
<dbReference type="eggNOG" id="COG0210">
    <property type="taxonomic scope" value="Bacteria"/>
</dbReference>
<comment type="caution">
    <text evidence="15">The sequence shown here is derived from an EMBL/GenBank/DDBJ whole genome shotgun (WGS) entry which is preliminary data.</text>
</comment>
<evidence type="ECO:0000256" key="8">
    <source>
        <dbReference type="ARBA" id="ARBA00034617"/>
    </source>
</evidence>
<keyword evidence="4 12" id="KW-0347">Helicase</keyword>
<comment type="similarity">
    <text evidence="1">Belongs to the helicase family. UvrD subfamily.</text>
</comment>
<evidence type="ECO:0000256" key="5">
    <source>
        <dbReference type="ARBA" id="ARBA00022840"/>
    </source>
</evidence>
<evidence type="ECO:0000313" key="16">
    <source>
        <dbReference type="Proteomes" id="UP000031552"/>
    </source>
</evidence>
<comment type="catalytic activity">
    <reaction evidence="8">
        <text>Couples ATP hydrolysis with the unwinding of duplex DNA by translocating in the 3'-5' direction.</text>
        <dbReference type="EC" id="5.6.2.4"/>
    </reaction>
</comment>
<dbReference type="Pfam" id="PF00580">
    <property type="entry name" value="UvrD-helicase"/>
    <property type="match status" value="1"/>
</dbReference>
<dbReference type="Proteomes" id="UP000031552">
    <property type="component" value="Unassembled WGS sequence"/>
</dbReference>
<protein>
    <recommendedName>
        <fullName evidence="9">DNA 3'-5' helicase</fullName>
        <ecNumber evidence="9">5.6.2.4</ecNumber>
    </recommendedName>
    <alternativeName>
        <fullName evidence="10">DNA 3'-5' helicase II</fullName>
    </alternativeName>
</protein>
<dbReference type="GO" id="GO:0016887">
    <property type="term" value="F:ATP hydrolysis activity"/>
    <property type="evidence" value="ECO:0007669"/>
    <property type="project" value="RHEA"/>
</dbReference>
<dbReference type="InterPro" id="IPR013986">
    <property type="entry name" value="DExx_box_DNA_helicase_dom_sf"/>
</dbReference>
<reference evidence="15" key="2">
    <citation type="submission" date="2014-09" db="EMBL/GenBank/DDBJ databases">
        <title>Criblamydia sequanensis harbors a mega-plasmid encoding arsenite resistance.</title>
        <authorList>
            <person name="Bertelli C."/>
            <person name="Goesmann A."/>
            <person name="Greub G."/>
        </authorList>
    </citation>
    <scope>NUCLEOTIDE SEQUENCE [LARGE SCALE GENOMIC DNA]</scope>
    <source>
        <strain evidence="15">CRIB-18</strain>
    </source>
</reference>
<dbReference type="GO" id="GO:0005829">
    <property type="term" value="C:cytosol"/>
    <property type="evidence" value="ECO:0007669"/>
    <property type="project" value="TreeGrafter"/>
</dbReference>
<feature type="domain" description="UvrD-like helicase ATP-binding" evidence="13">
    <location>
        <begin position="7"/>
        <end position="284"/>
    </location>
</feature>
<dbReference type="RefSeq" id="WP_041017393.1">
    <property type="nucleotide sequence ID" value="NZ_CCEJ010000004.1"/>
</dbReference>
<dbReference type="PANTHER" id="PTHR11070">
    <property type="entry name" value="UVRD / RECB / PCRA DNA HELICASE FAMILY MEMBER"/>
    <property type="match status" value="1"/>
</dbReference>
<evidence type="ECO:0000259" key="14">
    <source>
        <dbReference type="PROSITE" id="PS51217"/>
    </source>
</evidence>
<accession>A0A090DYT1</accession>
<evidence type="ECO:0000259" key="13">
    <source>
        <dbReference type="PROSITE" id="PS51198"/>
    </source>
</evidence>
<comment type="catalytic activity">
    <reaction evidence="11">
        <text>ATP + H2O = ADP + phosphate + H(+)</text>
        <dbReference type="Rhea" id="RHEA:13065"/>
        <dbReference type="ChEBI" id="CHEBI:15377"/>
        <dbReference type="ChEBI" id="CHEBI:15378"/>
        <dbReference type="ChEBI" id="CHEBI:30616"/>
        <dbReference type="ChEBI" id="CHEBI:43474"/>
        <dbReference type="ChEBI" id="CHEBI:456216"/>
        <dbReference type="EC" id="5.6.2.4"/>
    </reaction>
</comment>
<reference evidence="15" key="1">
    <citation type="submission" date="2013-12" db="EMBL/GenBank/DDBJ databases">
        <authorList>
            <person name="Linke B."/>
        </authorList>
    </citation>
    <scope>NUCLEOTIDE SEQUENCE [LARGE SCALE GENOMIC DNA]</scope>
    <source>
        <strain evidence="15">CRIB-18</strain>
    </source>
</reference>
<evidence type="ECO:0000256" key="3">
    <source>
        <dbReference type="ARBA" id="ARBA00022801"/>
    </source>
</evidence>
<keyword evidence="6" id="KW-0238">DNA-binding</keyword>
<evidence type="ECO:0000256" key="4">
    <source>
        <dbReference type="ARBA" id="ARBA00022806"/>
    </source>
</evidence>
<dbReference type="EC" id="5.6.2.4" evidence="9"/>
<dbReference type="InterPro" id="IPR027417">
    <property type="entry name" value="P-loop_NTPase"/>
</dbReference>
<dbReference type="EMBL" id="CCEJ010000004">
    <property type="protein sequence ID" value="CDR33859.1"/>
    <property type="molecule type" value="Genomic_DNA"/>
</dbReference>
<dbReference type="InterPro" id="IPR000212">
    <property type="entry name" value="DNA_helicase_UvrD/REP"/>
</dbReference>
<keyword evidence="16" id="KW-1185">Reference proteome</keyword>
<dbReference type="Pfam" id="PF13361">
    <property type="entry name" value="UvrD_C"/>
    <property type="match status" value="1"/>
</dbReference>
<dbReference type="CDD" id="cd17932">
    <property type="entry name" value="DEXQc_UvrD"/>
    <property type="match status" value="1"/>
</dbReference>
<gene>
    <name evidence="15" type="primary">pcra1</name>
    <name evidence="15" type="ORF">CSEC_1033</name>
</gene>
<evidence type="ECO:0000256" key="7">
    <source>
        <dbReference type="ARBA" id="ARBA00023235"/>
    </source>
</evidence>
<dbReference type="Gene3D" id="3.40.50.300">
    <property type="entry name" value="P-loop containing nucleotide triphosphate hydrolases"/>
    <property type="match status" value="2"/>
</dbReference>
<dbReference type="AlphaFoldDB" id="A0A090DYT1"/>
<dbReference type="Gene3D" id="1.10.10.160">
    <property type="match status" value="1"/>
</dbReference>
<evidence type="ECO:0000313" key="15">
    <source>
        <dbReference type="EMBL" id="CDR33859.1"/>
    </source>
</evidence>
<dbReference type="GO" id="GO:0005524">
    <property type="term" value="F:ATP binding"/>
    <property type="evidence" value="ECO:0007669"/>
    <property type="project" value="UniProtKB-UniRule"/>
</dbReference>
<evidence type="ECO:0000256" key="11">
    <source>
        <dbReference type="ARBA" id="ARBA00048988"/>
    </source>
</evidence>
<organism evidence="15 16">
    <name type="scientific">Candidatus Criblamydia sequanensis CRIB-18</name>
    <dbReference type="NCBI Taxonomy" id="1437425"/>
    <lineage>
        <taxon>Bacteria</taxon>
        <taxon>Pseudomonadati</taxon>
        <taxon>Chlamydiota</taxon>
        <taxon>Chlamydiia</taxon>
        <taxon>Parachlamydiales</taxon>
        <taxon>Candidatus Criblamydiaceae</taxon>
        <taxon>Candidatus Criblamydia</taxon>
    </lineage>
</organism>
<proteinExistence type="inferred from homology"/>
<evidence type="ECO:0000256" key="9">
    <source>
        <dbReference type="ARBA" id="ARBA00034808"/>
    </source>
</evidence>
<dbReference type="GO" id="GO:0000725">
    <property type="term" value="P:recombinational repair"/>
    <property type="evidence" value="ECO:0007669"/>
    <property type="project" value="TreeGrafter"/>
</dbReference>
<dbReference type="PROSITE" id="PS51217">
    <property type="entry name" value="UVRD_HELICASE_CTER"/>
    <property type="match status" value="1"/>
</dbReference>
<evidence type="ECO:0000256" key="12">
    <source>
        <dbReference type="PROSITE-ProRule" id="PRU00560"/>
    </source>
</evidence>
<evidence type="ECO:0000256" key="2">
    <source>
        <dbReference type="ARBA" id="ARBA00022741"/>
    </source>
</evidence>
<dbReference type="Gene3D" id="1.10.486.10">
    <property type="entry name" value="PCRA, domain 4"/>
    <property type="match status" value="1"/>
</dbReference>
<dbReference type="CDD" id="cd18807">
    <property type="entry name" value="SF1_C_UvrD"/>
    <property type="match status" value="1"/>
</dbReference>
<evidence type="ECO:0000256" key="1">
    <source>
        <dbReference type="ARBA" id="ARBA00009922"/>
    </source>
</evidence>
<feature type="binding site" evidence="12">
    <location>
        <begin position="28"/>
        <end position="35"/>
    </location>
    <ligand>
        <name>ATP</name>
        <dbReference type="ChEBI" id="CHEBI:30616"/>
    </ligand>
</feature>
<dbReference type="STRING" id="1437425.CSEC_1033"/>
<name>A0A090DYT1_9BACT</name>
<sequence>MAVINLDLLNQNQRVAVARTEGRLLILAGAGSGKTKVLTMRMAYLIQEKKVPSESIVGLTFTNKAAKEMRSRLRELVPEKECKKIFLGTFHSFCLKILRQEIHRLGYTESFTIYNENDVERLVRHITRDILNREGDLPSLQPTLSFISKARSKGKIPDKAEGENPSWHDGFARDVYERLNQSLRAYNALDFDSMLSLTVELLEKYPEVLRAYQSKIQYIMIDEYQDTSPVQYRLAELLSQNSKNLCVVGDDDQSIYGWRGAEVHNILGFNDSFVVKLEQNYRSTNKILQAANSLIHHNQTRYKKMLWSSKGDGEEITVFHAPTETDEAESVVYRIIKMKEALNLKWNDFAILYRSNSLSRSLEAALLKGGYRKDGIWHRGIPYCIHGGVEFFERKEVKDLLAYLKILVNPRDDASLLRIINLPRRGLGEATLDLLTSYNRQNKVPLFTVLEKISRNELNLELPDLAKTSICKFIDLMDKTKRAFQERPLKDAFKSFIEEINFVKAIAEEVKSEKMRRFKWENVEGLVSELADYEETEIKEGKKAGLVNFLSDMALDDTMGSKKDKDLSLDAVHLMTFHSSKGLEFPYVFLIGIEDHIIPHEKSLLETGIEEERRLLYVAITRAMKGLTLSMAKERKRMGVTELSKPSRFLYEIPKELMRLVRYDNL</sequence>
<evidence type="ECO:0000256" key="6">
    <source>
        <dbReference type="ARBA" id="ARBA00023125"/>
    </source>
</evidence>
<keyword evidence="5 12" id="KW-0067">ATP-binding</keyword>
<dbReference type="PANTHER" id="PTHR11070:SF2">
    <property type="entry name" value="ATP-DEPENDENT DNA HELICASE SRS2"/>
    <property type="match status" value="1"/>
</dbReference>
<evidence type="ECO:0000256" key="10">
    <source>
        <dbReference type="ARBA" id="ARBA00034923"/>
    </source>
</evidence>
<keyword evidence="2 12" id="KW-0547">Nucleotide-binding</keyword>
<dbReference type="PROSITE" id="PS51198">
    <property type="entry name" value="UVRD_HELICASE_ATP_BIND"/>
    <property type="match status" value="1"/>
</dbReference>